<feature type="compositionally biased region" description="Polar residues" evidence="1">
    <location>
        <begin position="27"/>
        <end position="43"/>
    </location>
</feature>
<comment type="caution">
    <text evidence="2">The sequence shown here is derived from an EMBL/GenBank/DDBJ whole genome shotgun (WGS) entry which is preliminary data.</text>
</comment>
<dbReference type="Proteomes" id="UP000187203">
    <property type="component" value="Unassembled WGS sequence"/>
</dbReference>
<proteinExistence type="predicted"/>
<feature type="compositionally biased region" description="Polar residues" evidence="1">
    <location>
        <begin position="1"/>
        <end position="16"/>
    </location>
</feature>
<evidence type="ECO:0000313" key="2">
    <source>
        <dbReference type="EMBL" id="OMP11717.1"/>
    </source>
</evidence>
<gene>
    <name evidence="2" type="ORF">COLO4_03718</name>
</gene>
<dbReference type="EMBL" id="AWUE01010366">
    <property type="protein sequence ID" value="OMP11717.1"/>
    <property type="molecule type" value="Genomic_DNA"/>
</dbReference>
<feature type="region of interest" description="Disordered" evidence="1">
    <location>
        <begin position="1"/>
        <end position="43"/>
    </location>
</feature>
<dbReference type="AlphaFoldDB" id="A0A1R3KXE7"/>
<sequence>MAANNSQSHLQGENNSKGGGEMAGARFNSTTQDTSSRESTQFR</sequence>
<keyword evidence="3" id="KW-1185">Reference proteome</keyword>
<evidence type="ECO:0000256" key="1">
    <source>
        <dbReference type="SAM" id="MobiDB-lite"/>
    </source>
</evidence>
<name>A0A1R3KXE7_9ROSI</name>
<reference evidence="3" key="1">
    <citation type="submission" date="2013-09" db="EMBL/GenBank/DDBJ databases">
        <title>Corchorus olitorius genome sequencing.</title>
        <authorList>
            <person name="Alam M."/>
            <person name="Haque M.S."/>
            <person name="Islam M.S."/>
            <person name="Emdad E.M."/>
            <person name="Islam M.M."/>
            <person name="Ahmed B."/>
            <person name="Halim A."/>
            <person name="Hossen Q.M.M."/>
            <person name="Hossain M.Z."/>
            <person name="Ahmed R."/>
            <person name="Khan M.M."/>
            <person name="Islam R."/>
            <person name="Rashid M.M."/>
            <person name="Khan S.A."/>
            <person name="Rahman M.S."/>
            <person name="Alam M."/>
            <person name="Yahiya A.S."/>
            <person name="Khan M.S."/>
            <person name="Azam M.S."/>
            <person name="Haque T."/>
            <person name="Lashkar M.Z.H."/>
            <person name="Akhand A.I."/>
            <person name="Morshed G."/>
            <person name="Roy S."/>
            <person name="Uddin K.S."/>
            <person name="Rabeya T."/>
            <person name="Hossain A.S."/>
            <person name="Chowdhury A."/>
            <person name="Snigdha A.R."/>
            <person name="Mortoza M.S."/>
            <person name="Matin S.A."/>
            <person name="Hoque S.M.E."/>
            <person name="Islam M.K."/>
            <person name="Roy D.K."/>
            <person name="Haider R."/>
            <person name="Moosa M.M."/>
            <person name="Elias S.M."/>
            <person name="Hasan A.M."/>
            <person name="Jahan S."/>
            <person name="Shafiuddin M."/>
            <person name="Mahmood N."/>
            <person name="Shommy N.S."/>
        </authorList>
    </citation>
    <scope>NUCLEOTIDE SEQUENCE [LARGE SCALE GENOMIC DNA]</scope>
    <source>
        <strain evidence="3">cv. O-4</strain>
    </source>
</reference>
<evidence type="ECO:0000313" key="3">
    <source>
        <dbReference type="Proteomes" id="UP000187203"/>
    </source>
</evidence>
<organism evidence="2 3">
    <name type="scientific">Corchorus olitorius</name>
    <dbReference type="NCBI Taxonomy" id="93759"/>
    <lineage>
        <taxon>Eukaryota</taxon>
        <taxon>Viridiplantae</taxon>
        <taxon>Streptophyta</taxon>
        <taxon>Embryophyta</taxon>
        <taxon>Tracheophyta</taxon>
        <taxon>Spermatophyta</taxon>
        <taxon>Magnoliopsida</taxon>
        <taxon>eudicotyledons</taxon>
        <taxon>Gunneridae</taxon>
        <taxon>Pentapetalae</taxon>
        <taxon>rosids</taxon>
        <taxon>malvids</taxon>
        <taxon>Malvales</taxon>
        <taxon>Malvaceae</taxon>
        <taxon>Grewioideae</taxon>
        <taxon>Apeibeae</taxon>
        <taxon>Corchorus</taxon>
    </lineage>
</organism>
<accession>A0A1R3KXE7</accession>
<protein>
    <submittedName>
        <fullName evidence="2">Uncharacterized protein</fullName>
    </submittedName>
</protein>